<dbReference type="InterPro" id="IPR023188">
    <property type="entry name" value="DPS_DNA-bd_CS"/>
</dbReference>
<accession>A0A150XYW0</accession>
<dbReference type="CDD" id="cd01043">
    <property type="entry name" value="DPS"/>
    <property type="match status" value="1"/>
</dbReference>
<dbReference type="SUPFAM" id="SSF47240">
    <property type="entry name" value="Ferritin-like"/>
    <property type="match status" value="1"/>
</dbReference>
<dbReference type="OrthoDB" id="9797023at2"/>
<evidence type="ECO:0000256" key="1">
    <source>
        <dbReference type="ARBA" id="ARBA00009497"/>
    </source>
</evidence>
<dbReference type="Pfam" id="PF00210">
    <property type="entry name" value="Ferritin"/>
    <property type="match status" value="1"/>
</dbReference>
<dbReference type="InterPro" id="IPR009078">
    <property type="entry name" value="Ferritin-like_SF"/>
</dbReference>
<comment type="similarity">
    <text evidence="1 2">Belongs to the Dps family.</text>
</comment>
<dbReference type="PANTHER" id="PTHR42932:SF1">
    <property type="entry name" value="GENERAL STRESS PROTEIN 20U"/>
    <property type="match status" value="1"/>
</dbReference>
<evidence type="ECO:0000313" key="5">
    <source>
        <dbReference type="Proteomes" id="UP000075615"/>
    </source>
</evidence>
<feature type="domain" description="Ferritin/DPS" evidence="3">
    <location>
        <begin position="35"/>
        <end position="171"/>
    </location>
</feature>
<dbReference type="STRING" id="296218.AWN68_01065"/>
<organism evidence="4 5">
    <name type="scientific">Roseivirga echinicomitans</name>
    <dbReference type="NCBI Taxonomy" id="296218"/>
    <lineage>
        <taxon>Bacteria</taxon>
        <taxon>Pseudomonadati</taxon>
        <taxon>Bacteroidota</taxon>
        <taxon>Cytophagia</taxon>
        <taxon>Cytophagales</taxon>
        <taxon>Roseivirgaceae</taxon>
        <taxon>Roseivirga</taxon>
    </lineage>
</organism>
<sequence length="174" mass="20183">MITDRETAEKPKAKLQKRAFARLGYTKMETAELVDALNKLLANYSVHYQKLRNFHWNVKGPDFFDIHEQFEQQYNDAKVAIDDVAERIRVFGQTPLSTMRDYLETSDINESSTDLSGMEMVSEVLKDYEVLLEHMFNTIDVALNNGDSGTVDMLNSMVKYIEKKHWMLTAFSKK</sequence>
<gene>
    <name evidence="4" type="ORF">AWN68_01065</name>
</gene>
<dbReference type="Proteomes" id="UP000075615">
    <property type="component" value="Unassembled WGS sequence"/>
</dbReference>
<dbReference type="EMBL" id="LRDB01000001">
    <property type="protein sequence ID" value="KYG83891.1"/>
    <property type="molecule type" value="Genomic_DNA"/>
</dbReference>
<dbReference type="InterPro" id="IPR002177">
    <property type="entry name" value="DPS_DNA-bd"/>
</dbReference>
<dbReference type="PROSITE" id="PS00819">
    <property type="entry name" value="DPS_2"/>
    <property type="match status" value="1"/>
</dbReference>
<keyword evidence="5" id="KW-1185">Reference proteome</keyword>
<dbReference type="GO" id="GO:0008199">
    <property type="term" value="F:ferric iron binding"/>
    <property type="evidence" value="ECO:0007669"/>
    <property type="project" value="InterPro"/>
</dbReference>
<evidence type="ECO:0000256" key="2">
    <source>
        <dbReference type="RuleBase" id="RU003875"/>
    </source>
</evidence>
<dbReference type="PIRSF" id="PIRSF005900">
    <property type="entry name" value="Dps"/>
    <property type="match status" value="1"/>
</dbReference>
<comment type="caution">
    <text evidence="4">The sequence shown here is derived from an EMBL/GenBank/DDBJ whole genome shotgun (WGS) entry which is preliminary data.</text>
</comment>
<reference evidence="4 5" key="1">
    <citation type="submission" date="2016-01" db="EMBL/GenBank/DDBJ databases">
        <title>Genome sequencing of Roseivirga echinicomitans KMM 6058.</title>
        <authorList>
            <person name="Selvaratnam C."/>
            <person name="Thevarajoo S."/>
            <person name="Goh K.M."/>
            <person name="Ee R."/>
            <person name="Chan K.-G."/>
            <person name="Chong C.S."/>
        </authorList>
    </citation>
    <scope>NUCLEOTIDE SEQUENCE [LARGE SCALE GENOMIC DNA]</scope>
    <source>
        <strain evidence="4 5">KMM 6058</strain>
    </source>
</reference>
<evidence type="ECO:0000259" key="3">
    <source>
        <dbReference type="Pfam" id="PF00210"/>
    </source>
</evidence>
<dbReference type="AlphaFoldDB" id="A0A150XYW0"/>
<dbReference type="RefSeq" id="WP_068411434.1">
    <property type="nucleotide sequence ID" value="NZ_LRDB01000001.1"/>
</dbReference>
<evidence type="ECO:0000313" key="4">
    <source>
        <dbReference type="EMBL" id="KYG83891.1"/>
    </source>
</evidence>
<proteinExistence type="inferred from homology"/>
<dbReference type="InterPro" id="IPR012347">
    <property type="entry name" value="Ferritin-like"/>
</dbReference>
<dbReference type="Gene3D" id="1.20.1260.10">
    <property type="match status" value="1"/>
</dbReference>
<dbReference type="PRINTS" id="PR01346">
    <property type="entry name" value="HELNAPAPROT"/>
</dbReference>
<dbReference type="GO" id="GO:0016722">
    <property type="term" value="F:oxidoreductase activity, acting on metal ions"/>
    <property type="evidence" value="ECO:0007669"/>
    <property type="project" value="InterPro"/>
</dbReference>
<dbReference type="InterPro" id="IPR008331">
    <property type="entry name" value="Ferritin_DPS_dom"/>
</dbReference>
<name>A0A150XYW0_9BACT</name>
<dbReference type="PANTHER" id="PTHR42932">
    <property type="entry name" value="GENERAL STRESS PROTEIN 20U"/>
    <property type="match status" value="1"/>
</dbReference>
<protein>
    <submittedName>
        <fullName evidence="4">DNA starvation/stationary phase protection protein</fullName>
    </submittedName>
</protein>